<evidence type="ECO:0000256" key="6">
    <source>
        <dbReference type="HAMAP-Rule" id="MF_01871"/>
    </source>
</evidence>
<comment type="subunit">
    <text evidence="6">Forms a complex with DabB.</text>
</comment>
<evidence type="ECO:0000256" key="2">
    <source>
        <dbReference type="ARBA" id="ARBA00022475"/>
    </source>
</evidence>
<dbReference type="AlphaFoldDB" id="A0A842HJX8"/>
<gene>
    <name evidence="6" type="primary">dabA</name>
    <name evidence="7" type="ORF">GTU67_01610</name>
</gene>
<comment type="function">
    <text evidence="6">Part of an energy-coupled inorganic carbon pump.</text>
</comment>
<dbReference type="PANTHER" id="PTHR38344">
    <property type="entry name" value="UPF0753 PROTEIN AQ_863"/>
    <property type="match status" value="1"/>
</dbReference>
<evidence type="ECO:0000256" key="1">
    <source>
        <dbReference type="ARBA" id="ARBA00022448"/>
    </source>
</evidence>
<dbReference type="RefSeq" id="WP_185778442.1">
    <property type="nucleotide sequence ID" value="NZ_JACJUU010000001.1"/>
</dbReference>
<keyword evidence="5 6" id="KW-0472">Membrane</keyword>
<keyword evidence="8" id="KW-1185">Reference proteome</keyword>
<comment type="similarity">
    <text evidence="6">Belongs to the inorganic carbon transporter (TC 9.A.2) DabA family.</text>
</comment>
<feature type="binding site" evidence="6">
    <location>
        <position position="332"/>
    </location>
    <ligand>
        <name>Zn(2+)</name>
        <dbReference type="ChEBI" id="CHEBI:29105"/>
    </ligand>
</feature>
<dbReference type="Pfam" id="PF10070">
    <property type="entry name" value="DabA"/>
    <property type="match status" value="1"/>
</dbReference>
<comment type="caution">
    <text evidence="7">The sequence shown here is derived from an EMBL/GenBank/DDBJ whole genome shotgun (WGS) entry which is preliminary data.</text>
</comment>
<evidence type="ECO:0000313" key="7">
    <source>
        <dbReference type="EMBL" id="MBC2768607.1"/>
    </source>
</evidence>
<proteinExistence type="inferred from homology"/>
<evidence type="ECO:0000256" key="5">
    <source>
        <dbReference type="ARBA" id="ARBA00023136"/>
    </source>
</evidence>
<keyword evidence="2 6" id="KW-1003">Cell membrane</keyword>
<feature type="binding site" evidence="6">
    <location>
        <position position="513"/>
    </location>
    <ligand>
        <name>Zn(2+)</name>
        <dbReference type="ChEBI" id="CHEBI:29105"/>
    </ligand>
</feature>
<comment type="cofactor">
    <cofactor evidence="6">
        <name>Zn(2+)</name>
        <dbReference type="ChEBI" id="CHEBI:29105"/>
    </cofactor>
</comment>
<organism evidence="7 8">
    <name type="scientific">Pusillimonas minor</name>
    <dbReference type="NCBI Taxonomy" id="2697024"/>
    <lineage>
        <taxon>Bacteria</taxon>
        <taxon>Pseudomonadati</taxon>
        <taxon>Pseudomonadota</taxon>
        <taxon>Betaproteobacteria</taxon>
        <taxon>Burkholderiales</taxon>
        <taxon>Alcaligenaceae</taxon>
        <taxon>Pusillimonas</taxon>
    </lineage>
</organism>
<dbReference type="GO" id="GO:0008270">
    <property type="term" value="F:zinc ion binding"/>
    <property type="evidence" value="ECO:0007669"/>
    <property type="project" value="UniProtKB-UniRule"/>
</dbReference>
<dbReference type="Proteomes" id="UP000545386">
    <property type="component" value="Unassembled WGS sequence"/>
</dbReference>
<feature type="binding site" evidence="6">
    <location>
        <position position="498"/>
    </location>
    <ligand>
        <name>Zn(2+)</name>
        <dbReference type="ChEBI" id="CHEBI:29105"/>
    </ligand>
</feature>
<evidence type="ECO:0000256" key="3">
    <source>
        <dbReference type="ARBA" id="ARBA00022723"/>
    </source>
</evidence>
<protein>
    <recommendedName>
        <fullName evidence="6">Probable inorganic carbon transporter subunit DabA</fullName>
    </recommendedName>
</protein>
<keyword evidence="1 6" id="KW-0813">Transport</keyword>
<dbReference type="EMBL" id="JACJUU010000001">
    <property type="protein sequence ID" value="MBC2768607.1"/>
    <property type="molecule type" value="Genomic_DNA"/>
</dbReference>
<feature type="binding site" evidence="6">
    <location>
        <position position="330"/>
    </location>
    <ligand>
        <name>Zn(2+)</name>
        <dbReference type="ChEBI" id="CHEBI:29105"/>
    </ligand>
</feature>
<dbReference type="GO" id="GO:0005886">
    <property type="term" value="C:plasma membrane"/>
    <property type="evidence" value="ECO:0007669"/>
    <property type="project" value="UniProtKB-SubCell"/>
</dbReference>
<keyword evidence="4 6" id="KW-0862">Zinc</keyword>
<dbReference type="HAMAP" id="MF_01871">
    <property type="entry name" value="DabA"/>
    <property type="match status" value="1"/>
</dbReference>
<reference evidence="7 8" key="1">
    <citation type="submission" date="2020-08" db="EMBL/GenBank/DDBJ databases">
        <title>Paraeoetvoesia sp. YC-7-48 draft genome sequence.</title>
        <authorList>
            <person name="Yao L."/>
        </authorList>
    </citation>
    <scope>NUCLEOTIDE SEQUENCE [LARGE SCALE GENOMIC DNA]</scope>
    <source>
        <strain evidence="8">YC-7-48</strain>
    </source>
</reference>
<evidence type="ECO:0000256" key="4">
    <source>
        <dbReference type="ARBA" id="ARBA00022833"/>
    </source>
</evidence>
<keyword evidence="3 6" id="KW-0479">Metal-binding</keyword>
<sequence>MKPNDLTEPVMVQAAWRPAAQHACARIAPSWPLDALIAVNPWWEMRDEPFQRVSARLAALGDVHCLMPATWFDKQQPDAGAGAGKATAPSPHWKNVSAWLDALQDRSHRMTWSDEVTHQVSQFCAMFLQRSQGAALRRRPSPAPAPACSLYVDWLAFVQADRGIEILMGEPGLHNAFEQLAPTHEQLFAEAFEALTLRGGNAEDYLHALLLDVKGWAALTAYFDRYTDVTPGAGNDMMLQLLAVRLAWELVLWRHCQAAYPSVWPSLQSAWQQQWQALDDMVQWHASAQARLWEKQAEIERVYRAPLHARLRMPVPAPLAVRPSVQAVFCIDVRSEPYRRAFEAQDPSIQTSGFAGFFGLPVRYRALGAVHAEPRLPGLLKGQIDVVEQPARSEDNAERYAQRLNRRARMHDCNGLAPTTFSLVESLGLGYAFKLLKAGFFPSSDHASDTARSAGVTWALQKGGVPLTPDERVALVAGILRNMGLTDSFAPEVLLVGHGSTNRNNPHAAGLDCGACGGHDGALNARVLAMLLNDAQVRSGLRGLSIDIPDDTQFVAALHDTTTDEIVCFDGTLTSQTQNWLDAASCMARRRRAPQLGIKPDKDAILKKRFMQRARDWSQPRPEWGLVNNAAFIAAPRARTRHIDLAGRAFLHDYDWRRDADGAVLELIMTAPMVVAHWINMQYYASVTDHRHYGSGNKILHNVVGGHLGVFEGNGGDLRIGLPLQSVHDGKRWRHEPLRLAAYLAAPAARIEDIYNRHAVVKALVDNEWLHLFRLDDDPARLQQLTRNGWQTA</sequence>
<comment type="subcellular location">
    <subcellularLocation>
        <location evidence="6">Cell membrane</location>
        <topology evidence="6">Peripheral membrane protein</topology>
    </subcellularLocation>
</comment>
<accession>A0A842HJX8</accession>
<dbReference type="PANTHER" id="PTHR38344:SF1">
    <property type="entry name" value="INORGANIC CARBON TRANSPORTER SUBUNIT DABA-RELATED"/>
    <property type="match status" value="1"/>
</dbReference>
<evidence type="ECO:0000313" key="8">
    <source>
        <dbReference type="Proteomes" id="UP000545386"/>
    </source>
</evidence>
<name>A0A842HJX8_9BURK</name>
<dbReference type="InterPro" id="IPR018752">
    <property type="entry name" value="DabA"/>
</dbReference>